<proteinExistence type="predicted"/>
<accession>A0A0G8AWV7</accession>
<reference evidence="1 2" key="1">
    <citation type="submission" date="2015-02" db="EMBL/GenBank/DDBJ databases">
        <authorList>
            <person name="Slaby B."/>
            <person name="Hentschel U."/>
        </authorList>
    </citation>
    <scope>NUCLEOTIDE SEQUENCE [LARGE SCALE GENOMIC DNA]</scope>
    <source>
        <strain evidence="1">15L</strain>
    </source>
</reference>
<gene>
    <name evidence="1" type="ORF">TQ37_03080</name>
</gene>
<protein>
    <submittedName>
        <fullName evidence="1">Uncharacterized protein</fullName>
    </submittedName>
</protein>
<sequence length="61" mass="7015">MDQGIERWIKTECGRAKYAQLSQRRGIVARLRLAWFVVVAVLRDVVLAPVSRGIRNFFRAA</sequence>
<dbReference type="Proteomes" id="UP000035037">
    <property type="component" value="Unassembled WGS sequence"/>
</dbReference>
<dbReference type="AlphaFoldDB" id="A0A0G8AWV7"/>
<dbReference type="PATRIC" id="fig|1608419.3.peg.2056"/>
<reference evidence="1 2" key="2">
    <citation type="submission" date="2015-05" db="EMBL/GenBank/DDBJ databases">
        <title>Lifestyle Evolution in Cyanobacterial Symbionts of Sponges.</title>
        <authorList>
            <person name="Burgsdorf I."/>
            <person name="Slaby B.M."/>
            <person name="Handley K.M."/>
            <person name="Haber M."/>
            <person name="Blom J."/>
            <person name="Marshall C.W."/>
            <person name="Gilbert J.A."/>
            <person name="Hentschel U."/>
            <person name="Steindler L."/>
        </authorList>
    </citation>
    <scope>NUCLEOTIDE SEQUENCE [LARGE SCALE GENOMIC DNA]</scope>
    <source>
        <strain evidence="1">15L</strain>
    </source>
</reference>
<dbReference type="EMBL" id="JYFQ01000065">
    <property type="protein sequence ID" value="KKZ13872.1"/>
    <property type="molecule type" value="Genomic_DNA"/>
</dbReference>
<organism evidence="1 2">
    <name type="scientific">Candidatus Synechococcus spongiarum 15L</name>
    <dbReference type="NCBI Taxonomy" id="1608419"/>
    <lineage>
        <taxon>Bacteria</taxon>
        <taxon>Bacillati</taxon>
        <taxon>Cyanobacteriota</taxon>
        <taxon>Cyanophyceae</taxon>
        <taxon>Synechococcales</taxon>
        <taxon>Synechococcaceae</taxon>
        <taxon>Synechococcus</taxon>
    </lineage>
</organism>
<comment type="caution">
    <text evidence="1">The sequence shown here is derived from an EMBL/GenBank/DDBJ whole genome shotgun (WGS) entry which is preliminary data.</text>
</comment>
<evidence type="ECO:0000313" key="1">
    <source>
        <dbReference type="EMBL" id="KKZ13872.1"/>
    </source>
</evidence>
<name>A0A0G8AWV7_9SYNE</name>
<evidence type="ECO:0000313" key="2">
    <source>
        <dbReference type="Proteomes" id="UP000035037"/>
    </source>
</evidence>